<proteinExistence type="predicted"/>
<dbReference type="AlphaFoldDB" id="A0AAN7N4R5"/>
<dbReference type="EMBL" id="JAUNZN010000006">
    <property type="protein sequence ID" value="KAK4819837.1"/>
    <property type="molecule type" value="Genomic_DNA"/>
</dbReference>
<accession>A0AAN7N4R5</accession>
<reference evidence="1 2" key="1">
    <citation type="journal article" date="2023" name="J. Hered.">
        <title>Chromosome-level genome of the wood stork (Mycteria americana) provides insight into avian chromosome evolution.</title>
        <authorList>
            <person name="Flamio R. Jr."/>
            <person name="Ramstad K.M."/>
        </authorList>
    </citation>
    <scope>NUCLEOTIDE SEQUENCE [LARGE SCALE GENOMIC DNA]</scope>
    <source>
        <strain evidence="1">JAX WOST 10</strain>
    </source>
</reference>
<gene>
    <name evidence="1" type="ORF">QYF61_012982</name>
</gene>
<evidence type="ECO:0000313" key="1">
    <source>
        <dbReference type="EMBL" id="KAK4819837.1"/>
    </source>
</evidence>
<dbReference type="Proteomes" id="UP001333110">
    <property type="component" value="Unassembled WGS sequence"/>
</dbReference>
<comment type="caution">
    <text evidence="1">The sequence shown here is derived from an EMBL/GenBank/DDBJ whole genome shotgun (WGS) entry which is preliminary data.</text>
</comment>
<evidence type="ECO:0000313" key="2">
    <source>
        <dbReference type="Proteomes" id="UP001333110"/>
    </source>
</evidence>
<name>A0AAN7N4R5_MYCAM</name>
<organism evidence="1 2">
    <name type="scientific">Mycteria americana</name>
    <name type="common">Wood stork</name>
    <dbReference type="NCBI Taxonomy" id="33587"/>
    <lineage>
        <taxon>Eukaryota</taxon>
        <taxon>Metazoa</taxon>
        <taxon>Chordata</taxon>
        <taxon>Craniata</taxon>
        <taxon>Vertebrata</taxon>
        <taxon>Euteleostomi</taxon>
        <taxon>Archelosauria</taxon>
        <taxon>Archosauria</taxon>
        <taxon>Dinosauria</taxon>
        <taxon>Saurischia</taxon>
        <taxon>Theropoda</taxon>
        <taxon>Coelurosauria</taxon>
        <taxon>Aves</taxon>
        <taxon>Neognathae</taxon>
        <taxon>Neoaves</taxon>
        <taxon>Aequornithes</taxon>
        <taxon>Ciconiiformes</taxon>
        <taxon>Ciconiidae</taxon>
        <taxon>Mycteria</taxon>
    </lineage>
</organism>
<protein>
    <submittedName>
        <fullName evidence="1">Uncharacterized protein</fullName>
    </submittedName>
</protein>
<keyword evidence="2" id="KW-1185">Reference proteome</keyword>
<sequence length="104" mass="11903">MKPFWLEIRRWAEELQQDQASVGTEAGAPVAEEQAEVSVDVDWEGEEYVPRKPGSAFWSYGCSSRNLGQPRVVQHWTRLPREGVESPSLEVFKGRLDEVLRDMV</sequence>